<gene>
    <name evidence="1" type="ORF">MNB_SUP05-4-555</name>
</gene>
<dbReference type="EMBL" id="FPHR01000002">
    <property type="protein sequence ID" value="SFV76462.1"/>
    <property type="molecule type" value="Genomic_DNA"/>
</dbReference>
<organism evidence="1">
    <name type="scientific">hydrothermal vent metagenome</name>
    <dbReference type="NCBI Taxonomy" id="652676"/>
    <lineage>
        <taxon>unclassified sequences</taxon>
        <taxon>metagenomes</taxon>
        <taxon>ecological metagenomes</taxon>
    </lineage>
</organism>
<name>A0A1W1D7Q4_9ZZZZ</name>
<sequence>MCQHKPTDNLTNFSTKGSLGQLMMQAKIYNKINAQLHMQLPDTLKDLDLCLIKDKVATLMTNNSAVAFRAKQQINEILIILQGISSSQQINHIEIKVFTNK</sequence>
<protein>
    <recommendedName>
        <fullName evidence="2">Zn-ribbon-containing, possibly RNA-binding protein and truncated derivatives</fullName>
    </recommendedName>
</protein>
<reference evidence="1" key="1">
    <citation type="submission" date="2016-10" db="EMBL/GenBank/DDBJ databases">
        <authorList>
            <person name="de Groot N.N."/>
        </authorList>
    </citation>
    <scope>NUCLEOTIDE SEQUENCE</scope>
</reference>
<dbReference type="AlphaFoldDB" id="A0A1W1D7Q4"/>
<evidence type="ECO:0000313" key="1">
    <source>
        <dbReference type="EMBL" id="SFV76462.1"/>
    </source>
</evidence>
<proteinExistence type="predicted"/>
<accession>A0A1W1D7Q4</accession>
<evidence type="ECO:0008006" key="2">
    <source>
        <dbReference type="Google" id="ProtNLM"/>
    </source>
</evidence>